<sequence>MTRLAFKRRIGWGAAFIAAYALVFNVILSSILIASVSPTAAAAAHELCISSDNTDAARTDADKTSGKTSVHCPLCVAHHIAGTLPPPQPTLTGRIPLTASAVHSFRQRIIAYTRSFDHLSRGPPALI</sequence>
<dbReference type="Proteomes" id="UP000500895">
    <property type="component" value="Chromosome"/>
</dbReference>
<reference evidence="1 2" key="1">
    <citation type="journal article" date="2020" name="Int. J. Syst. Evol. Microbiol.">
        <title>Description and complete genome sequences of Bradyrhizobium symbiodeficiens sp. nov., a non-symbiotic bacterium associated with legumes native to Canada.</title>
        <authorList>
            <person name="Bromfield E.S.P."/>
            <person name="Cloutier S."/>
            <person name="Nguyen H.D.T."/>
        </authorList>
    </citation>
    <scope>NUCLEOTIDE SEQUENCE [LARGE SCALE GENOMIC DNA]</scope>
    <source>
        <strain evidence="1 2">101S1MB</strain>
    </source>
</reference>
<dbReference type="InterPro" id="IPR021333">
    <property type="entry name" value="DUF2946"/>
</dbReference>
<gene>
    <name evidence="1" type="ORF">HAV00_00455</name>
</gene>
<dbReference type="RefSeq" id="WP_094975148.1">
    <property type="nucleotide sequence ID" value="NZ_CP029427.2"/>
</dbReference>
<evidence type="ECO:0000313" key="2">
    <source>
        <dbReference type="Proteomes" id="UP000500895"/>
    </source>
</evidence>
<dbReference type="KEGG" id="bsym:CIT39_09075"/>
<dbReference type="Pfam" id="PF11162">
    <property type="entry name" value="DUF2946"/>
    <property type="match status" value="1"/>
</dbReference>
<dbReference type="AlphaFoldDB" id="A0A2U8QB69"/>
<accession>A0A2U8QB69</accession>
<name>A0A2U8QB69_9BRAD</name>
<organism evidence="1 2">
    <name type="scientific">Bradyrhizobium symbiodeficiens</name>
    <dbReference type="NCBI Taxonomy" id="1404367"/>
    <lineage>
        <taxon>Bacteria</taxon>
        <taxon>Pseudomonadati</taxon>
        <taxon>Pseudomonadota</taxon>
        <taxon>Alphaproteobacteria</taxon>
        <taxon>Hyphomicrobiales</taxon>
        <taxon>Nitrobacteraceae</taxon>
        <taxon>Bradyrhizobium</taxon>
    </lineage>
</organism>
<dbReference type="EMBL" id="CP050066">
    <property type="protein sequence ID" value="QIP04810.1"/>
    <property type="molecule type" value="Genomic_DNA"/>
</dbReference>
<evidence type="ECO:0000313" key="1">
    <source>
        <dbReference type="EMBL" id="QIP04810.1"/>
    </source>
</evidence>
<protein>
    <submittedName>
        <fullName evidence="1">DUF2946 family protein</fullName>
    </submittedName>
</protein>
<proteinExistence type="predicted"/>